<accession>A0A318SUV2</accession>
<dbReference type="Proteomes" id="UP000248311">
    <property type="component" value="Unassembled WGS sequence"/>
</dbReference>
<proteinExistence type="predicted"/>
<dbReference type="EMBL" id="QJTE01000003">
    <property type="protein sequence ID" value="PYE84109.1"/>
    <property type="molecule type" value="Genomic_DNA"/>
</dbReference>
<evidence type="ECO:0000313" key="3">
    <source>
        <dbReference type="Proteomes" id="UP000248311"/>
    </source>
</evidence>
<name>A0A318SUV2_9RHOB</name>
<reference evidence="2 3" key="1">
    <citation type="submission" date="2018-06" db="EMBL/GenBank/DDBJ databases">
        <title>Genomic Encyclopedia of Type Strains, Phase III (KMG-III): the genomes of soil and plant-associated and newly described type strains.</title>
        <authorList>
            <person name="Whitman W."/>
        </authorList>
    </citation>
    <scope>NUCLEOTIDE SEQUENCE [LARGE SCALE GENOMIC DNA]</scope>
    <source>
        <strain evidence="2 3">CECT 9025</strain>
    </source>
</reference>
<dbReference type="RefSeq" id="WP_245904787.1">
    <property type="nucleotide sequence ID" value="NZ_QJTE01000003.1"/>
</dbReference>
<dbReference type="InterPro" id="IPR001544">
    <property type="entry name" value="Aminotrans_IV"/>
</dbReference>
<dbReference type="AlphaFoldDB" id="A0A318SUV2"/>
<dbReference type="SUPFAM" id="SSF56752">
    <property type="entry name" value="D-aminoacid aminotransferase-like PLP-dependent enzymes"/>
    <property type="match status" value="1"/>
</dbReference>
<dbReference type="Gene3D" id="3.30.470.10">
    <property type="match status" value="1"/>
</dbReference>
<dbReference type="NCBIfam" id="NF005729">
    <property type="entry name" value="PRK07546.1-3"/>
    <property type="match status" value="1"/>
</dbReference>
<keyword evidence="2" id="KW-0456">Lyase</keyword>
<gene>
    <name evidence="2" type="ORF">DFP88_103476</name>
</gene>
<dbReference type="InterPro" id="IPR036038">
    <property type="entry name" value="Aminotransferase-like"/>
</dbReference>
<dbReference type="InterPro" id="IPR043131">
    <property type="entry name" value="BCAT-like_N"/>
</dbReference>
<dbReference type="InterPro" id="IPR043132">
    <property type="entry name" value="BCAT-like_C"/>
</dbReference>
<dbReference type="Gene3D" id="3.20.10.10">
    <property type="entry name" value="D-amino Acid Aminotransferase, subunit A, domain 2"/>
    <property type="match status" value="1"/>
</dbReference>
<evidence type="ECO:0000256" key="1">
    <source>
        <dbReference type="ARBA" id="ARBA00014472"/>
    </source>
</evidence>
<keyword evidence="3" id="KW-1185">Reference proteome</keyword>
<protein>
    <recommendedName>
        <fullName evidence="1">Probable branched-chain-amino-acid aminotransferase</fullName>
    </recommendedName>
</protein>
<organism evidence="2 3">
    <name type="scientific">Pseudoroseicyclus aestuarii</name>
    <dbReference type="NCBI Taxonomy" id="1795041"/>
    <lineage>
        <taxon>Bacteria</taxon>
        <taxon>Pseudomonadati</taxon>
        <taxon>Pseudomonadota</taxon>
        <taxon>Alphaproteobacteria</taxon>
        <taxon>Rhodobacterales</taxon>
        <taxon>Paracoccaceae</taxon>
        <taxon>Pseudoroseicyclus</taxon>
    </lineage>
</organism>
<evidence type="ECO:0000313" key="2">
    <source>
        <dbReference type="EMBL" id="PYE84109.1"/>
    </source>
</evidence>
<dbReference type="GO" id="GO:0016829">
    <property type="term" value="F:lyase activity"/>
    <property type="evidence" value="ECO:0007669"/>
    <property type="project" value="UniProtKB-KW"/>
</dbReference>
<dbReference type="Pfam" id="PF01063">
    <property type="entry name" value="Aminotran_4"/>
    <property type="match status" value="1"/>
</dbReference>
<sequence>MTGAEAGQAPRILETMGWRPGEGVRHAPLHLARLERTARQLGYPLASGVAEGLLAQVEGPHPLRLRLTLDVVGGLRLERFAMPAPVAAWRLRLAEERLDPGDPWLRIKTTRRALYDAARAALPEGVDEALFLNTRGELCEGAISTLFVETAAGAFLTPALGAGLLPGVLREALLGQGWREAVLRPDDLASARRIWMGNALRGLIPARLA</sequence>
<comment type="caution">
    <text evidence="2">The sequence shown here is derived from an EMBL/GenBank/DDBJ whole genome shotgun (WGS) entry which is preliminary data.</text>
</comment>